<protein>
    <submittedName>
        <fullName evidence="2">Uncharacterized protein</fullName>
    </submittedName>
</protein>
<sequence>MATHRHLDHDDCYTFSTLVKGFTEDSGPDHFRPFFAKFYALFNHGGYEYSVRVNYRGTGSTFTTHPAADSTPVDLSCRSASGSEAPEKDAGRGGTLQADELVNGPQKESSADKNMSNIVSQADEPTQGAQNAIDVAQHRLSASASDGPFGLRITFDDVRSFKVRWLEFTADTLYPEGEEDEENEEDEGDEGLRGGRWGIMEPKRIITR</sequence>
<reference evidence="2 3" key="1">
    <citation type="submission" date="2021-11" db="EMBL/GenBank/DDBJ databases">
        <title>Black yeast isolated from Biological Soil Crust.</title>
        <authorList>
            <person name="Kurbessoian T."/>
        </authorList>
    </citation>
    <scope>NUCLEOTIDE SEQUENCE [LARGE SCALE GENOMIC DNA]</scope>
    <source>
        <strain evidence="2 3">CCFEE 5522</strain>
    </source>
</reference>
<accession>A0AAV9J8K0</accession>
<dbReference type="Proteomes" id="UP001324427">
    <property type="component" value="Unassembled WGS sequence"/>
</dbReference>
<gene>
    <name evidence="2" type="ORF">LTR36_008417</name>
</gene>
<comment type="caution">
    <text evidence="2">The sequence shown here is derived from an EMBL/GenBank/DDBJ whole genome shotgun (WGS) entry which is preliminary data.</text>
</comment>
<feature type="region of interest" description="Disordered" evidence="1">
    <location>
        <begin position="63"/>
        <end position="114"/>
    </location>
</feature>
<organism evidence="2 3">
    <name type="scientific">Oleoguttula mirabilis</name>
    <dbReference type="NCBI Taxonomy" id="1507867"/>
    <lineage>
        <taxon>Eukaryota</taxon>
        <taxon>Fungi</taxon>
        <taxon>Dikarya</taxon>
        <taxon>Ascomycota</taxon>
        <taxon>Pezizomycotina</taxon>
        <taxon>Dothideomycetes</taxon>
        <taxon>Dothideomycetidae</taxon>
        <taxon>Mycosphaerellales</taxon>
        <taxon>Teratosphaeriaceae</taxon>
        <taxon>Oleoguttula</taxon>
    </lineage>
</organism>
<feature type="compositionally biased region" description="Acidic residues" evidence="1">
    <location>
        <begin position="176"/>
        <end position="189"/>
    </location>
</feature>
<evidence type="ECO:0000256" key="1">
    <source>
        <dbReference type="SAM" id="MobiDB-lite"/>
    </source>
</evidence>
<keyword evidence="3" id="KW-1185">Reference proteome</keyword>
<dbReference type="EMBL" id="JAVFHQ010000058">
    <property type="protein sequence ID" value="KAK4541048.1"/>
    <property type="molecule type" value="Genomic_DNA"/>
</dbReference>
<proteinExistence type="predicted"/>
<evidence type="ECO:0000313" key="3">
    <source>
        <dbReference type="Proteomes" id="UP001324427"/>
    </source>
</evidence>
<feature type="region of interest" description="Disordered" evidence="1">
    <location>
        <begin position="174"/>
        <end position="198"/>
    </location>
</feature>
<evidence type="ECO:0000313" key="2">
    <source>
        <dbReference type="EMBL" id="KAK4541048.1"/>
    </source>
</evidence>
<name>A0AAV9J8K0_9PEZI</name>
<dbReference type="AlphaFoldDB" id="A0AAV9J8K0"/>